<evidence type="ECO:0000313" key="2">
    <source>
        <dbReference type="Proteomes" id="UP001181247"/>
    </source>
</evidence>
<gene>
    <name evidence="1" type="ORF">RVH16_14970</name>
</gene>
<reference evidence="1" key="1">
    <citation type="submission" date="2023-10" db="EMBL/GenBank/DDBJ databases">
        <title>Genome of Potential pathogenic bacteria in Crohn's disease.</title>
        <authorList>
            <person name="Rodriguez-Palacios A."/>
        </authorList>
    </citation>
    <scope>NUCLEOTIDE SEQUENCE</scope>
    <source>
        <strain evidence="1">CavFT-hAR50</strain>
    </source>
</reference>
<dbReference type="AlphaFoldDB" id="A0AAE4IIR5"/>
<comment type="caution">
    <text evidence="1">The sequence shown here is derived from an EMBL/GenBank/DDBJ whole genome shotgun (WGS) entry which is preliminary data.</text>
</comment>
<dbReference type="Proteomes" id="UP001181247">
    <property type="component" value="Unassembled WGS sequence"/>
</dbReference>
<protein>
    <submittedName>
        <fullName evidence="1">MarR family transcriptional regulator</fullName>
    </submittedName>
</protein>
<organism evidence="1 2">
    <name type="scientific">Bacteroides uniformis</name>
    <dbReference type="NCBI Taxonomy" id="820"/>
    <lineage>
        <taxon>Bacteria</taxon>
        <taxon>Pseudomonadati</taxon>
        <taxon>Bacteroidota</taxon>
        <taxon>Bacteroidia</taxon>
        <taxon>Bacteroidales</taxon>
        <taxon>Bacteroidaceae</taxon>
        <taxon>Bacteroides</taxon>
    </lineage>
</organism>
<evidence type="ECO:0000313" key="1">
    <source>
        <dbReference type="EMBL" id="MDU0246001.1"/>
    </source>
</evidence>
<proteinExistence type="predicted"/>
<dbReference type="EMBL" id="JAWDEU010000002">
    <property type="protein sequence ID" value="MDU0246001.1"/>
    <property type="molecule type" value="Genomic_DNA"/>
</dbReference>
<accession>A0AAE4IIR5</accession>
<sequence>MGKEKWNENRLALLAELYPVETTAYTAGILGMSETAVKNMARRLGIVKIAKSGWMERAGYIRSHFHEYSFSEMGRELGITKTSVSRIAARLGLKRTGEQARKVLSRVRNELIRKERRRVIFGLEPLTRLKVVSNRARVRLRSRLKSTGYIVGDERNILYYSDTLVRREQLESRGGKLGLHFLPLPEDGIPGMTTI</sequence>
<dbReference type="RefSeq" id="WP_022163570.1">
    <property type="nucleotide sequence ID" value="NZ_JAWDEU010000002.1"/>
</dbReference>
<name>A0AAE4IIR5_BACUN</name>